<dbReference type="InterPro" id="IPR051395">
    <property type="entry name" value="Cytochrome_c_Peroxidase/MauG"/>
</dbReference>
<dbReference type="PIRSF" id="PIRSF028099">
    <property type="entry name" value="DUF1111"/>
    <property type="match status" value="1"/>
</dbReference>
<name>A0A2V1H176_9GAMM</name>
<evidence type="ECO:0000313" key="7">
    <source>
        <dbReference type="EMBL" id="PVZ72243.1"/>
    </source>
</evidence>
<dbReference type="GO" id="GO:0009055">
    <property type="term" value="F:electron transfer activity"/>
    <property type="evidence" value="ECO:0007669"/>
    <property type="project" value="InterPro"/>
</dbReference>
<dbReference type="InterPro" id="IPR036909">
    <property type="entry name" value="Cyt_c-like_dom_sf"/>
</dbReference>
<reference evidence="7 8" key="1">
    <citation type="submission" date="2018-04" db="EMBL/GenBank/DDBJ databases">
        <title>Thalassorhabdus spongiae gen. nov., sp. nov., isolated from a marine sponge in South-West Iceland.</title>
        <authorList>
            <person name="Knobloch S."/>
            <person name="Daussin A."/>
            <person name="Johannsson R."/>
            <person name="Marteinsson V.T."/>
        </authorList>
    </citation>
    <scope>NUCLEOTIDE SEQUENCE [LARGE SCALE GENOMIC DNA]</scope>
    <source>
        <strain evidence="7 8">Hp12</strain>
    </source>
</reference>
<feature type="signal peptide" evidence="5">
    <location>
        <begin position="1"/>
        <end position="28"/>
    </location>
</feature>
<dbReference type="Gene3D" id="1.10.760.10">
    <property type="entry name" value="Cytochrome c-like domain"/>
    <property type="match status" value="1"/>
</dbReference>
<feature type="chain" id="PRO_5016044280" evidence="5">
    <location>
        <begin position="29"/>
        <end position="486"/>
    </location>
</feature>
<comment type="caution">
    <text evidence="7">The sequence shown here is derived from an EMBL/GenBank/DDBJ whole genome shotgun (WGS) entry which is preliminary data.</text>
</comment>
<evidence type="ECO:0000313" key="8">
    <source>
        <dbReference type="Proteomes" id="UP000244906"/>
    </source>
</evidence>
<evidence type="ECO:0000256" key="5">
    <source>
        <dbReference type="SAM" id="SignalP"/>
    </source>
</evidence>
<dbReference type="AlphaFoldDB" id="A0A2V1H176"/>
<dbReference type="Pfam" id="PF06537">
    <property type="entry name" value="DHOR"/>
    <property type="match status" value="1"/>
</dbReference>
<evidence type="ECO:0000259" key="6">
    <source>
        <dbReference type="PROSITE" id="PS51007"/>
    </source>
</evidence>
<dbReference type="GO" id="GO:0020037">
    <property type="term" value="F:heme binding"/>
    <property type="evidence" value="ECO:0007669"/>
    <property type="project" value="InterPro"/>
</dbReference>
<evidence type="ECO:0000256" key="4">
    <source>
        <dbReference type="PROSITE-ProRule" id="PRU00433"/>
    </source>
</evidence>
<proteinExistence type="predicted"/>
<dbReference type="GO" id="GO:0046872">
    <property type="term" value="F:metal ion binding"/>
    <property type="evidence" value="ECO:0007669"/>
    <property type="project" value="UniProtKB-KW"/>
</dbReference>
<keyword evidence="5" id="KW-0732">Signal</keyword>
<organism evidence="7 8">
    <name type="scientific">Pelagibaculum spongiae</name>
    <dbReference type="NCBI Taxonomy" id="2080658"/>
    <lineage>
        <taxon>Bacteria</taxon>
        <taxon>Pseudomonadati</taxon>
        <taxon>Pseudomonadota</taxon>
        <taxon>Gammaproteobacteria</taxon>
        <taxon>Oceanospirillales</taxon>
        <taxon>Pelagibaculum</taxon>
    </lineage>
</organism>
<feature type="domain" description="Cytochrome c" evidence="6">
    <location>
        <begin position="354"/>
        <end position="486"/>
    </location>
</feature>
<dbReference type="EMBL" id="QDDL01000001">
    <property type="protein sequence ID" value="PVZ72243.1"/>
    <property type="molecule type" value="Genomic_DNA"/>
</dbReference>
<evidence type="ECO:0000256" key="2">
    <source>
        <dbReference type="ARBA" id="ARBA00022723"/>
    </source>
</evidence>
<sequence>MHSRQNKKNLTGTLPVLLFLVSSFSAIAQTNQLEPGEAFPGGATTHQKKLNKNSFSHPSANMSFENQLNFRIGNGFFKRLWVSSPASTKAADGLGPVYNARSCQRCHLKDGRGHPPENAQDNSVSMFLRLSIPAQNQQQQQLLDSGRVPVIAEPTYGGQLQDFAVQGHNAEGRMVIEYREIPLQLADGEAISLRMPTYSVADLGYGAMHPDTMLSPRIAPQMIGLGLLEAIKEEDLLANADPQDNNSDGISGKPNRIWSPLHQQVMLGRYGWKAGNAGVDEQSQGAFSGDMGLSTPLHPNGFGECTTHQKTCTDALNGNSPQYENLEVHQQISDLVLFYSRNLAVPARRNPTNANVLAGKKLFNQTGCAACHTPSYTTGQRDDLPEQSNQKIWPYTDLMLHDMGPGLADNRPEGLASGQEWKTPPLWGIGLTPIVNNHSYYLHDGRARSLLEAVLWHGGEAQPARDKVVAMSKVERQQLIQFIESL</sequence>
<evidence type="ECO:0000256" key="1">
    <source>
        <dbReference type="ARBA" id="ARBA00022617"/>
    </source>
</evidence>
<dbReference type="OrthoDB" id="9805202at2"/>
<keyword evidence="3 4" id="KW-0408">Iron</keyword>
<dbReference type="PANTHER" id="PTHR30600">
    <property type="entry name" value="CYTOCHROME C PEROXIDASE-RELATED"/>
    <property type="match status" value="1"/>
</dbReference>
<dbReference type="InterPro" id="IPR009056">
    <property type="entry name" value="Cyt_c-like_dom"/>
</dbReference>
<dbReference type="PROSITE" id="PS51007">
    <property type="entry name" value="CYTC"/>
    <property type="match status" value="1"/>
</dbReference>
<dbReference type="RefSeq" id="WP_116685829.1">
    <property type="nucleotide sequence ID" value="NZ_CAWNYD010000001.1"/>
</dbReference>
<keyword evidence="8" id="KW-1185">Reference proteome</keyword>
<keyword evidence="1 4" id="KW-0349">Heme</keyword>
<accession>A0A2V1H176</accession>
<dbReference type="SUPFAM" id="SSF46626">
    <property type="entry name" value="Cytochrome c"/>
    <property type="match status" value="1"/>
</dbReference>
<dbReference type="Proteomes" id="UP000244906">
    <property type="component" value="Unassembled WGS sequence"/>
</dbReference>
<keyword evidence="2 4" id="KW-0479">Metal-binding</keyword>
<evidence type="ECO:0000256" key="3">
    <source>
        <dbReference type="ARBA" id="ARBA00023004"/>
    </source>
</evidence>
<gene>
    <name evidence="7" type="ORF">DC094_04310</name>
</gene>
<dbReference type="InterPro" id="IPR010538">
    <property type="entry name" value="DHOR"/>
</dbReference>
<protein>
    <submittedName>
        <fullName evidence="7">Thiol oxidoreductase</fullName>
    </submittedName>
</protein>
<dbReference type="GO" id="GO:0004130">
    <property type="term" value="F:cytochrome-c peroxidase activity"/>
    <property type="evidence" value="ECO:0007669"/>
    <property type="project" value="TreeGrafter"/>
</dbReference>
<dbReference type="PANTHER" id="PTHR30600:SF4">
    <property type="entry name" value="CYTOCHROME C DOMAIN-CONTAINING PROTEIN"/>
    <property type="match status" value="1"/>
</dbReference>